<gene>
    <name evidence="1" type="ORF">HPBE_LOCUS26186</name>
</gene>
<dbReference type="Proteomes" id="UP000050761">
    <property type="component" value="Unassembled WGS sequence"/>
</dbReference>
<name>A0A183GU17_HELPZ</name>
<reference evidence="3" key="2">
    <citation type="submission" date="2019-09" db="UniProtKB">
        <authorList>
            <consortium name="WormBaseParasite"/>
        </authorList>
    </citation>
    <scope>IDENTIFICATION</scope>
</reference>
<organism evidence="2 3">
    <name type="scientific">Heligmosomoides polygyrus</name>
    <name type="common">Parasitic roundworm</name>
    <dbReference type="NCBI Taxonomy" id="6339"/>
    <lineage>
        <taxon>Eukaryota</taxon>
        <taxon>Metazoa</taxon>
        <taxon>Ecdysozoa</taxon>
        <taxon>Nematoda</taxon>
        <taxon>Chromadorea</taxon>
        <taxon>Rhabditida</taxon>
        <taxon>Rhabditina</taxon>
        <taxon>Rhabditomorpha</taxon>
        <taxon>Strongyloidea</taxon>
        <taxon>Heligmosomidae</taxon>
        <taxon>Heligmosomoides</taxon>
    </lineage>
</organism>
<dbReference type="EMBL" id="UZAH01039387">
    <property type="protein sequence ID" value="VDP56158.1"/>
    <property type="molecule type" value="Genomic_DNA"/>
</dbReference>
<accession>A0A3P8FA53</accession>
<keyword evidence="2" id="KW-1185">Reference proteome</keyword>
<protein>
    <submittedName>
        <fullName evidence="3">Cystatin domain-containing protein</fullName>
    </submittedName>
</protein>
<dbReference type="AlphaFoldDB" id="A0A183GU17"/>
<accession>A0A183GU17</accession>
<sequence length="124" mass="14190">MRPSVLYEKERVRKNLMPPILINELAEEPWKQPNEQDTYNIAVKVHSLAEVATIILGRTIYRTIFKSAKLYGSYLKAKSGSCKQLNREGKGGHADRPWCAMRNLEQNGEAAQVKRAQPERESYS</sequence>
<reference evidence="1 2" key="1">
    <citation type="submission" date="2018-11" db="EMBL/GenBank/DDBJ databases">
        <authorList>
            <consortium name="Pathogen Informatics"/>
        </authorList>
    </citation>
    <scope>NUCLEOTIDE SEQUENCE [LARGE SCALE GENOMIC DNA]</scope>
</reference>
<dbReference type="WBParaSite" id="HPBE_0002618701-mRNA-1">
    <property type="protein sequence ID" value="HPBE_0002618701-mRNA-1"/>
    <property type="gene ID" value="HPBE_0002618701"/>
</dbReference>
<proteinExistence type="predicted"/>
<evidence type="ECO:0000313" key="1">
    <source>
        <dbReference type="EMBL" id="VDP56158.1"/>
    </source>
</evidence>
<evidence type="ECO:0000313" key="2">
    <source>
        <dbReference type="Proteomes" id="UP000050761"/>
    </source>
</evidence>
<evidence type="ECO:0000313" key="3">
    <source>
        <dbReference type="WBParaSite" id="HPBE_0002618701-mRNA-1"/>
    </source>
</evidence>